<protein>
    <submittedName>
        <fullName evidence="2">Uncharacterized protein</fullName>
    </submittedName>
</protein>
<evidence type="ECO:0000313" key="3">
    <source>
        <dbReference type="Proteomes" id="UP000275267"/>
    </source>
</evidence>
<reference evidence="3" key="1">
    <citation type="journal article" date="2019" name="Nat. Commun.">
        <title>The genome of broomcorn millet.</title>
        <authorList>
            <person name="Zou C."/>
            <person name="Miki D."/>
            <person name="Li D."/>
            <person name="Tang Q."/>
            <person name="Xiao L."/>
            <person name="Rajput S."/>
            <person name="Deng P."/>
            <person name="Jia W."/>
            <person name="Huang R."/>
            <person name="Zhang M."/>
            <person name="Sun Y."/>
            <person name="Hu J."/>
            <person name="Fu X."/>
            <person name="Schnable P.S."/>
            <person name="Li F."/>
            <person name="Zhang H."/>
            <person name="Feng B."/>
            <person name="Zhu X."/>
            <person name="Liu R."/>
            <person name="Schnable J.C."/>
            <person name="Zhu J.-K."/>
            <person name="Zhang H."/>
        </authorList>
    </citation>
    <scope>NUCLEOTIDE SEQUENCE [LARGE SCALE GENOMIC DNA]</scope>
</reference>
<gene>
    <name evidence="2" type="ORF">C2845_PM02G20590</name>
</gene>
<sequence length="202" mass="21930">MIVQLHTSKSDQRYSERIGNKFSAVQTTTGRCCKQLLTVERKGRVQAYIQTVLFSSVNLLRAGKVGRADLAALVEDEVEADGHVEVDAQDVGLDRRAEADGGVEVDEPLQQRAALVVLGQADLDEAQHVGAHPELERVDRAAPVAVGRRRHDRRRRDDGAWAVGCAAVRGGGEEEAQGQEEGDLGSHWRSVQCDAGAASKRE</sequence>
<feature type="region of interest" description="Disordered" evidence="1">
    <location>
        <begin position="168"/>
        <end position="202"/>
    </location>
</feature>
<organism evidence="2 3">
    <name type="scientific">Panicum miliaceum</name>
    <name type="common">Proso millet</name>
    <name type="synonym">Broomcorn millet</name>
    <dbReference type="NCBI Taxonomy" id="4540"/>
    <lineage>
        <taxon>Eukaryota</taxon>
        <taxon>Viridiplantae</taxon>
        <taxon>Streptophyta</taxon>
        <taxon>Embryophyta</taxon>
        <taxon>Tracheophyta</taxon>
        <taxon>Spermatophyta</taxon>
        <taxon>Magnoliopsida</taxon>
        <taxon>Liliopsida</taxon>
        <taxon>Poales</taxon>
        <taxon>Poaceae</taxon>
        <taxon>PACMAD clade</taxon>
        <taxon>Panicoideae</taxon>
        <taxon>Panicodae</taxon>
        <taxon>Paniceae</taxon>
        <taxon>Panicinae</taxon>
        <taxon>Panicum</taxon>
        <taxon>Panicum sect. Panicum</taxon>
    </lineage>
</organism>
<dbReference type="EMBL" id="PQIB02000005">
    <property type="protein sequence ID" value="RLN18383.1"/>
    <property type="molecule type" value="Genomic_DNA"/>
</dbReference>
<comment type="caution">
    <text evidence="2">The sequence shown here is derived from an EMBL/GenBank/DDBJ whole genome shotgun (WGS) entry which is preliminary data.</text>
</comment>
<name>A0A3L6SDT5_PANMI</name>
<dbReference type="OrthoDB" id="691817at2759"/>
<dbReference type="AlphaFoldDB" id="A0A3L6SDT5"/>
<evidence type="ECO:0000313" key="2">
    <source>
        <dbReference type="EMBL" id="RLN18383.1"/>
    </source>
</evidence>
<dbReference type="Proteomes" id="UP000275267">
    <property type="component" value="Unassembled WGS sequence"/>
</dbReference>
<accession>A0A3L6SDT5</accession>
<keyword evidence="3" id="KW-1185">Reference proteome</keyword>
<feature type="compositionally biased region" description="Acidic residues" evidence="1">
    <location>
        <begin position="173"/>
        <end position="183"/>
    </location>
</feature>
<proteinExistence type="predicted"/>
<evidence type="ECO:0000256" key="1">
    <source>
        <dbReference type="SAM" id="MobiDB-lite"/>
    </source>
</evidence>